<accession>A0ACC2HX20</accession>
<gene>
    <name evidence="1" type="ORF">OPT61_g8977</name>
</gene>
<sequence>MAQSNAQNDRRFAEYAARAASLIRNQLRWQYEKLNDAKKDILFLLRERRFSWPGIHGVPLKTIQEQLSWAVASRLWNETPKAFHLQVAPRGNASTRSAPQSDRGLARSHATAQSHSTRSRSPRRDDSPSRSRRQNWGYNTPPTPNESPAPTLNELLAPALSELPAPASNESQPVPNEFPAALQPKPMSTSDNAKQTTLADRLQTVRSALPIRMAGGHHLHKIVVDNRDIVFHAHSRLMRRQTDLLKDGLTNYTTVDYGILTSKGLGLSLKRGDTKMWPTRLKTCLQGQHKVIAKNNR</sequence>
<keyword evidence="2" id="KW-1185">Reference proteome</keyword>
<dbReference type="Proteomes" id="UP001153331">
    <property type="component" value="Unassembled WGS sequence"/>
</dbReference>
<evidence type="ECO:0000313" key="2">
    <source>
        <dbReference type="Proteomes" id="UP001153331"/>
    </source>
</evidence>
<protein>
    <submittedName>
        <fullName evidence="1">Uncharacterized protein</fullName>
    </submittedName>
</protein>
<evidence type="ECO:0000313" key="1">
    <source>
        <dbReference type="EMBL" id="KAJ8107278.1"/>
    </source>
</evidence>
<reference evidence="1" key="1">
    <citation type="submission" date="2022-11" db="EMBL/GenBank/DDBJ databases">
        <title>Genome Sequence of Boeremia exigua.</title>
        <authorList>
            <person name="Buettner E."/>
        </authorList>
    </citation>
    <scope>NUCLEOTIDE SEQUENCE</scope>
    <source>
        <strain evidence="1">CU02</strain>
    </source>
</reference>
<proteinExistence type="predicted"/>
<name>A0ACC2HX20_9PLEO</name>
<comment type="caution">
    <text evidence="1">The sequence shown here is derived from an EMBL/GenBank/DDBJ whole genome shotgun (WGS) entry which is preliminary data.</text>
</comment>
<organism evidence="1 2">
    <name type="scientific">Boeremia exigua</name>
    <dbReference type="NCBI Taxonomy" id="749465"/>
    <lineage>
        <taxon>Eukaryota</taxon>
        <taxon>Fungi</taxon>
        <taxon>Dikarya</taxon>
        <taxon>Ascomycota</taxon>
        <taxon>Pezizomycotina</taxon>
        <taxon>Dothideomycetes</taxon>
        <taxon>Pleosporomycetidae</taxon>
        <taxon>Pleosporales</taxon>
        <taxon>Pleosporineae</taxon>
        <taxon>Didymellaceae</taxon>
        <taxon>Boeremia</taxon>
    </lineage>
</organism>
<dbReference type="EMBL" id="JAPHNI010000964">
    <property type="protein sequence ID" value="KAJ8107278.1"/>
    <property type="molecule type" value="Genomic_DNA"/>
</dbReference>